<sequence length="493" mass="55189">MALKLNLLLNILLACYFLRKSLGTKCPHTNCPLVNCPLAKGPPTKCPIQLNYKIAGADPPSHCELPTDPNKLPPSSLESWFTREMFDDLFPFSNLGWGPHPCSPYSFEAFIIAARYFPRFGKEVDLKNGFTPRENSRRDVASFLAHAIQETGLNDVSVYQTSGLNSSQADACFFRGGLFNWFEGGPVSAFLAPSTSMKPEGGEKCIASGRYCSPSPFYGCGNETEGKYFKSCYFGRGAIQISYNYNYGQFGEWLKTQNISADLITHPNLVLTKRDPPLALLGSLWFYMSPQPPKPAMHDIILGQWNAGSENEAAGYSGPVFGPTSLIINNECTGEDPIAPGNGGENRRIRAYKWLCKYFGVPILDMPKRFDQIPQNVSWEPDWSTTWRDDNPCQCAPATYAGLIPYYQPGFYPPHFVNLNEENRQKCEQMLSEEKYAKLFGLLDRSTTGCLNFTLNTKEENLKNKFNIQLETNTSTNLMKEDNVEKILDLSGL</sequence>
<gene>
    <name evidence="3" type="ORF">MENT_LOCUS15138</name>
</gene>
<dbReference type="Gene3D" id="3.30.20.10">
    <property type="entry name" value="Endochitinase, domain 2"/>
    <property type="match status" value="1"/>
</dbReference>
<dbReference type="InterPro" id="IPR000726">
    <property type="entry name" value="Glyco_hydro_19_cat"/>
</dbReference>
<protein>
    <recommendedName>
        <fullName evidence="2">Glycoside hydrolase family 19 catalytic domain-containing protein</fullName>
    </recommendedName>
</protein>
<evidence type="ECO:0000256" key="1">
    <source>
        <dbReference type="SAM" id="SignalP"/>
    </source>
</evidence>
<evidence type="ECO:0000313" key="4">
    <source>
        <dbReference type="Proteomes" id="UP000580250"/>
    </source>
</evidence>
<dbReference type="GO" id="GO:0016998">
    <property type="term" value="P:cell wall macromolecule catabolic process"/>
    <property type="evidence" value="ECO:0007669"/>
    <property type="project" value="InterPro"/>
</dbReference>
<dbReference type="Proteomes" id="UP000580250">
    <property type="component" value="Unassembled WGS sequence"/>
</dbReference>
<evidence type="ECO:0000259" key="2">
    <source>
        <dbReference type="Pfam" id="PF00182"/>
    </source>
</evidence>
<dbReference type="GO" id="GO:0004568">
    <property type="term" value="F:chitinase activity"/>
    <property type="evidence" value="ECO:0007669"/>
    <property type="project" value="InterPro"/>
</dbReference>
<dbReference type="EMBL" id="CAJEWN010000089">
    <property type="protein sequence ID" value="CAD2161956.1"/>
    <property type="molecule type" value="Genomic_DNA"/>
</dbReference>
<feature type="chain" id="PRO_5027816973" description="Glycoside hydrolase family 19 catalytic domain-containing protein" evidence="1">
    <location>
        <begin position="24"/>
        <end position="493"/>
    </location>
</feature>
<dbReference type="Pfam" id="PF00182">
    <property type="entry name" value="Glyco_hydro_19"/>
    <property type="match status" value="1"/>
</dbReference>
<keyword evidence="1" id="KW-0732">Signal</keyword>
<evidence type="ECO:0000313" key="3">
    <source>
        <dbReference type="EMBL" id="CAD2161956.1"/>
    </source>
</evidence>
<organism evidence="3 4">
    <name type="scientific">Meloidogyne enterolobii</name>
    <name type="common">Root-knot nematode worm</name>
    <name type="synonym">Meloidogyne mayaguensis</name>
    <dbReference type="NCBI Taxonomy" id="390850"/>
    <lineage>
        <taxon>Eukaryota</taxon>
        <taxon>Metazoa</taxon>
        <taxon>Ecdysozoa</taxon>
        <taxon>Nematoda</taxon>
        <taxon>Chromadorea</taxon>
        <taxon>Rhabditida</taxon>
        <taxon>Tylenchina</taxon>
        <taxon>Tylenchomorpha</taxon>
        <taxon>Tylenchoidea</taxon>
        <taxon>Meloidogynidae</taxon>
        <taxon>Meloidogyninae</taxon>
        <taxon>Meloidogyne</taxon>
    </lineage>
</organism>
<dbReference type="PANTHER" id="PTHR47836">
    <property type="entry name" value="PROTEIN CBG09520-RELATED"/>
    <property type="match status" value="1"/>
</dbReference>
<dbReference type="GO" id="GO:0006032">
    <property type="term" value="P:chitin catabolic process"/>
    <property type="evidence" value="ECO:0007669"/>
    <property type="project" value="InterPro"/>
</dbReference>
<dbReference type="PROSITE" id="PS51257">
    <property type="entry name" value="PROKAR_LIPOPROTEIN"/>
    <property type="match status" value="1"/>
</dbReference>
<comment type="caution">
    <text evidence="3">The sequence shown here is derived from an EMBL/GenBank/DDBJ whole genome shotgun (WGS) entry which is preliminary data.</text>
</comment>
<dbReference type="AlphaFoldDB" id="A0A6V7UMS7"/>
<dbReference type="Gene3D" id="1.10.530.10">
    <property type="match status" value="1"/>
</dbReference>
<dbReference type="PANTHER" id="PTHR47836:SF2">
    <property type="entry name" value="GLYCOSIDE HYDROLASE FAMILY 19 CATALYTIC DOMAIN-CONTAINING PROTEIN"/>
    <property type="match status" value="1"/>
</dbReference>
<dbReference type="InterPro" id="IPR023346">
    <property type="entry name" value="Lysozyme-like_dom_sf"/>
</dbReference>
<accession>A0A6V7UMS7</accession>
<dbReference type="SUPFAM" id="SSF53955">
    <property type="entry name" value="Lysozyme-like"/>
    <property type="match status" value="1"/>
</dbReference>
<proteinExistence type="predicted"/>
<feature type="domain" description="Glycoside hydrolase family 19 catalytic" evidence="2">
    <location>
        <begin position="207"/>
        <end position="362"/>
    </location>
</feature>
<dbReference type="CDD" id="cd00325">
    <property type="entry name" value="chitinase_GH19"/>
    <property type="match status" value="1"/>
</dbReference>
<dbReference type="OrthoDB" id="5985073at2759"/>
<reference evidence="3 4" key="1">
    <citation type="submission" date="2020-08" db="EMBL/GenBank/DDBJ databases">
        <authorList>
            <person name="Koutsovoulos G."/>
            <person name="Danchin GJ E."/>
        </authorList>
    </citation>
    <scope>NUCLEOTIDE SEQUENCE [LARGE SCALE GENOMIC DNA]</scope>
</reference>
<feature type="signal peptide" evidence="1">
    <location>
        <begin position="1"/>
        <end position="23"/>
    </location>
</feature>
<name>A0A6V7UMS7_MELEN</name>